<accession>A0A9P4H003</accession>
<dbReference type="AlphaFoldDB" id="A0A9P4H003"/>
<reference evidence="1" key="1">
    <citation type="journal article" date="2020" name="Stud. Mycol.">
        <title>101 Dothideomycetes genomes: a test case for predicting lifestyles and emergence of pathogens.</title>
        <authorList>
            <person name="Haridas S."/>
            <person name="Albert R."/>
            <person name="Binder M."/>
            <person name="Bloem J."/>
            <person name="Labutti K."/>
            <person name="Salamov A."/>
            <person name="Andreopoulos B."/>
            <person name="Baker S."/>
            <person name="Barry K."/>
            <person name="Bills G."/>
            <person name="Bluhm B."/>
            <person name="Cannon C."/>
            <person name="Castanera R."/>
            <person name="Culley D."/>
            <person name="Daum C."/>
            <person name="Ezra D."/>
            <person name="Gonzalez J."/>
            <person name="Henrissat B."/>
            <person name="Kuo A."/>
            <person name="Liang C."/>
            <person name="Lipzen A."/>
            <person name="Lutzoni F."/>
            <person name="Magnuson J."/>
            <person name="Mondo S."/>
            <person name="Nolan M."/>
            <person name="Ohm R."/>
            <person name="Pangilinan J."/>
            <person name="Park H.-J."/>
            <person name="Ramirez L."/>
            <person name="Alfaro M."/>
            <person name="Sun H."/>
            <person name="Tritt A."/>
            <person name="Yoshinaga Y."/>
            <person name="Zwiers L.-H."/>
            <person name="Turgeon B."/>
            <person name="Goodwin S."/>
            <person name="Spatafora J."/>
            <person name="Crous P."/>
            <person name="Grigoriev I."/>
        </authorList>
    </citation>
    <scope>NUCLEOTIDE SEQUENCE</scope>
    <source>
        <strain evidence="1">CBS 110217</strain>
    </source>
</reference>
<evidence type="ECO:0000313" key="2">
    <source>
        <dbReference type="Proteomes" id="UP000799777"/>
    </source>
</evidence>
<keyword evidence="2" id="KW-1185">Reference proteome</keyword>
<protein>
    <submittedName>
        <fullName evidence="1">Uncharacterized protein</fullName>
    </submittedName>
</protein>
<comment type="caution">
    <text evidence="1">The sequence shown here is derived from an EMBL/GenBank/DDBJ whole genome shotgun (WGS) entry which is preliminary data.</text>
</comment>
<name>A0A9P4H003_9PLEO</name>
<proteinExistence type="predicted"/>
<dbReference type="Proteomes" id="UP000799777">
    <property type="component" value="Unassembled WGS sequence"/>
</dbReference>
<dbReference type="EMBL" id="ML978253">
    <property type="protein sequence ID" value="KAF2025933.1"/>
    <property type="molecule type" value="Genomic_DNA"/>
</dbReference>
<evidence type="ECO:0000313" key="1">
    <source>
        <dbReference type="EMBL" id="KAF2025933.1"/>
    </source>
</evidence>
<organism evidence="1 2">
    <name type="scientific">Setomelanomma holmii</name>
    <dbReference type="NCBI Taxonomy" id="210430"/>
    <lineage>
        <taxon>Eukaryota</taxon>
        <taxon>Fungi</taxon>
        <taxon>Dikarya</taxon>
        <taxon>Ascomycota</taxon>
        <taxon>Pezizomycotina</taxon>
        <taxon>Dothideomycetes</taxon>
        <taxon>Pleosporomycetidae</taxon>
        <taxon>Pleosporales</taxon>
        <taxon>Pleosporineae</taxon>
        <taxon>Phaeosphaeriaceae</taxon>
        <taxon>Setomelanomma</taxon>
    </lineage>
</organism>
<sequence>MNWVSTYRSATVGVALSRWSKYWLPILEADIRQAAVLGIFAAQCTVFYHYALQVSVASDSCLPAPVAASHTHAVVQAELVSVLVALVGRGALLDGVGGVAECGYRRVLDWQTVLVARRAPGREVPGLAAHIAFLVDFTCRFFAASKRCMPAALAADQGFIRLHAALIFVLPAWTIRAAFDRRRSGLRAVAAHVEKSASAVSRDNGDQGEQCRKDEGYESDDLYGGWWIEFGLWRHLYLEQRVGLADGLRYQDGRR</sequence>
<gene>
    <name evidence="1" type="ORF">EK21DRAFT_92813</name>
</gene>